<keyword evidence="2" id="KW-0547">Nucleotide-binding</keyword>
<evidence type="ECO:0000313" key="7">
    <source>
        <dbReference type="Proteomes" id="UP000198959"/>
    </source>
</evidence>
<dbReference type="Proteomes" id="UP000198959">
    <property type="component" value="Unassembled WGS sequence"/>
</dbReference>
<dbReference type="GO" id="GO:0000166">
    <property type="term" value="F:nucleotide binding"/>
    <property type="evidence" value="ECO:0007669"/>
    <property type="project" value="UniProtKB-KW"/>
</dbReference>
<accession>A0A1C6RS40</accession>
<dbReference type="RefSeq" id="WP_176738277.1">
    <property type="nucleotide sequence ID" value="NZ_FMHW01000002.1"/>
</dbReference>
<dbReference type="Pfam" id="PF02629">
    <property type="entry name" value="CoA_binding"/>
    <property type="match status" value="1"/>
</dbReference>
<dbReference type="InterPro" id="IPR016102">
    <property type="entry name" value="Succinyl-CoA_synth-like"/>
</dbReference>
<dbReference type="GO" id="GO:0004775">
    <property type="term" value="F:succinate-CoA ligase (ADP-forming) activity"/>
    <property type="evidence" value="ECO:0007669"/>
    <property type="project" value="TreeGrafter"/>
</dbReference>
<dbReference type="GO" id="GO:0009361">
    <property type="term" value="C:succinate-CoA ligase complex (ADP-forming)"/>
    <property type="evidence" value="ECO:0007669"/>
    <property type="project" value="TreeGrafter"/>
</dbReference>
<gene>
    <name evidence="6" type="ORF">GA0074692_0770</name>
</gene>
<keyword evidence="1" id="KW-0436">Ligase</keyword>
<dbReference type="InterPro" id="IPR005811">
    <property type="entry name" value="SUCC_ACL_C"/>
</dbReference>
<evidence type="ECO:0000256" key="2">
    <source>
        <dbReference type="ARBA" id="ARBA00022741"/>
    </source>
</evidence>
<dbReference type="PANTHER" id="PTHR11117:SF2">
    <property type="entry name" value="SUCCINATE--COA LIGASE [ADP_GDP-FORMING] SUBUNIT ALPHA, MITOCHONDRIAL"/>
    <property type="match status" value="1"/>
</dbReference>
<feature type="domain" description="CoA-binding" evidence="5">
    <location>
        <begin position="4"/>
        <end position="100"/>
    </location>
</feature>
<dbReference type="InterPro" id="IPR003781">
    <property type="entry name" value="CoA-bd"/>
</dbReference>
<dbReference type="SUPFAM" id="SSF52210">
    <property type="entry name" value="Succinyl-CoA synthetase domains"/>
    <property type="match status" value="1"/>
</dbReference>
<feature type="active site" description="Tele-phosphohistidine intermediate" evidence="3">
    <location>
        <position position="248"/>
    </location>
</feature>
<proteinExistence type="predicted"/>
<dbReference type="PIRSF" id="PIRSF001553">
    <property type="entry name" value="SucCS_alpha"/>
    <property type="match status" value="1"/>
</dbReference>
<dbReference type="GO" id="GO:0006099">
    <property type="term" value="P:tricarboxylic acid cycle"/>
    <property type="evidence" value="ECO:0007669"/>
    <property type="project" value="TreeGrafter"/>
</dbReference>
<organism evidence="6 7">
    <name type="scientific">Micromonospora pallida</name>
    <dbReference type="NCBI Taxonomy" id="145854"/>
    <lineage>
        <taxon>Bacteria</taxon>
        <taxon>Bacillati</taxon>
        <taxon>Actinomycetota</taxon>
        <taxon>Actinomycetes</taxon>
        <taxon>Micromonosporales</taxon>
        <taxon>Micromonosporaceae</taxon>
        <taxon>Micromonospora</taxon>
    </lineage>
</organism>
<feature type="region of interest" description="Disordered" evidence="4">
    <location>
        <begin position="296"/>
        <end position="319"/>
    </location>
</feature>
<evidence type="ECO:0000313" key="6">
    <source>
        <dbReference type="EMBL" id="SCL20041.1"/>
    </source>
</evidence>
<dbReference type="Pfam" id="PF00549">
    <property type="entry name" value="Ligase_CoA"/>
    <property type="match status" value="1"/>
</dbReference>
<dbReference type="PRINTS" id="PR01798">
    <property type="entry name" value="SCOASYNTHASE"/>
</dbReference>
<evidence type="ECO:0000256" key="1">
    <source>
        <dbReference type="ARBA" id="ARBA00022598"/>
    </source>
</evidence>
<dbReference type="STRING" id="145854.GA0074692_0770"/>
<dbReference type="PANTHER" id="PTHR11117">
    <property type="entry name" value="SUCCINYL-COA LIGASE SUBUNIT ALPHA"/>
    <property type="match status" value="1"/>
</dbReference>
<protein>
    <submittedName>
        <fullName evidence="6">Succinyl-CoA synthetase alpha subunit</fullName>
    </submittedName>
</protein>
<dbReference type="SMART" id="SM00881">
    <property type="entry name" value="CoA_binding"/>
    <property type="match status" value="1"/>
</dbReference>
<dbReference type="AlphaFoldDB" id="A0A1C6RS40"/>
<keyword evidence="7" id="KW-1185">Reference proteome</keyword>
<reference evidence="7" key="1">
    <citation type="submission" date="2016-06" db="EMBL/GenBank/DDBJ databases">
        <authorList>
            <person name="Varghese N."/>
            <person name="Submissions Spin"/>
        </authorList>
    </citation>
    <scope>NUCLEOTIDE SEQUENCE [LARGE SCALE GENOMIC DNA]</scope>
    <source>
        <strain evidence="7">DSM 43817</strain>
    </source>
</reference>
<evidence type="ECO:0000259" key="5">
    <source>
        <dbReference type="SMART" id="SM00881"/>
    </source>
</evidence>
<feature type="compositionally biased region" description="Low complexity" evidence="4">
    <location>
        <begin position="307"/>
        <end position="319"/>
    </location>
</feature>
<dbReference type="Gene3D" id="3.40.50.720">
    <property type="entry name" value="NAD(P)-binding Rossmann-like Domain"/>
    <property type="match status" value="1"/>
</dbReference>
<dbReference type="InterPro" id="IPR036291">
    <property type="entry name" value="NAD(P)-bd_dom_sf"/>
</dbReference>
<dbReference type="SUPFAM" id="SSF51735">
    <property type="entry name" value="NAD(P)-binding Rossmann-fold domains"/>
    <property type="match status" value="1"/>
</dbReference>
<name>A0A1C6RS40_9ACTN</name>
<evidence type="ECO:0000256" key="4">
    <source>
        <dbReference type="SAM" id="MobiDB-lite"/>
    </source>
</evidence>
<sequence length="319" mass="31652">MTFLIDRDTRVLIQGITGTLGRFVVSMMAGAGLAPVAGVTPGRGGTSVDGVPVFDTIDEARRATGADASLVLVPAAGLRDAVLEAIDERLSTVALMVDGVPLGLSLDLISAAADAGVTLVGPNSPGVIAPGRCLLGALDPRRFTPGRVAIVSRSGGMMSTLAHTLTAAGFGQSTCVGIGGDSVIGLDMPAALRLAEADPDTDATVVFGEIGTTQEERVAALIAAGQLTKPIVVYIAGRAAPPGIRYSHAGAQSEGNRGTAASKIETLRTAGALIAERYTDVPRLLARARLSAGAGAAIGSSGGDATAGGASTGSTAGRG</sequence>
<dbReference type="InterPro" id="IPR005810">
    <property type="entry name" value="CoA_lig_alpha"/>
</dbReference>
<evidence type="ECO:0000256" key="3">
    <source>
        <dbReference type="PIRSR" id="PIRSR001553-1"/>
    </source>
</evidence>
<dbReference type="Gene3D" id="3.40.50.261">
    <property type="entry name" value="Succinyl-CoA synthetase domains"/>
    <property type="match status" value="1"/>
</dbReference>
<dbReference type="GO" id="GO:0004776">
    <property type="term" value="F:succinate-CoA ligase (GDP-forming) activity"/>
    <property type="evidence" value="ECO:0007669"/>
    <property type="project" value="TreeGrafter"/>
</dbReference>
<dbReference type="EMBL" id="FMHW01000002">
    <property type="protein sequence ID" value="SCL20041.1"/>
    <property type="molecule type" value="Genomic_DNA"/>
</dbReference>